<dbReference type="GO" id="GO:0005886">
    <property type="term" value="C:plasma membrane"/>
    <property type="evidence" value="ECO:0007669"/>
    <property type="project" value="TreeGrafter"/>
</dbReference>
<proteinExistence type="inferred from homology"/>
<name>A0A2T2WKR6_9FIRM</name>
<evidence type="ECO:0000256" key="6">
    <source>
        <dbReference type="ARBA" id="ARBA00022840"/>
    </source>
</evidence>
<keyword evidence="4" id="KW-0547">Nucleotide-binding</keyword>
<keyword evidence="5 10" id="KW-0418">Kinase</keyword>
<protein>
    <submittedName>
        <fullName evidence="10">Diacylglycerol kinase</fullName>
    </submittedName>
</protein>
<dbReference type="Proteomes" id="UP000241848">
    <property type="component" value="Unassembled WGS sequence"/>
</dbReference>
<gene>
    <name evidence="10" type="ORF">C7B45_05625</name>
</gene>
<dbReference type="Gene3D" id="3.40.50.10330">
    <property type="entry name" value="Probable inorganic polyphosphate/atp-NAD kinase, domain 1"/>
    <property type="match status" value="1"/>
</dbReference>
<dbReference type="InterPro" id="IPR001206">
    <property type="entry name" value="Diacylglycerol_kinase_cat_dom"/>
</dbReference>
<dbReference type="Pfam" id="PF00781">
    <property type="entry name" value="DAGK_cat"/>
    <property type="match status" value="1"/>
</dbReference>
<keyword evidence="7" id="KW-0594">Phospholipid biosynthesis</keyword>
<evidence type="ECO:0000256" key="5">
    <source>
        <dbReference type="ARBA" id="ARBA00022777"/>
    </source>
</evidence>
<dbReference type="InterPro" id="IPR017438">
    <property type="entry name" value="ATP-NAD_kinase_N"/>
</dbReference>
<feature type="domain" description="DAGKc" evidence="9">
    <location>
        <begin position="3"/>
        <end position="131"/>
    </location>
</feature>
<dbReference type="InterPro" id="IPR016064">
    <property type="entry name" value="NAD/diacylglycerol_kinase_sf"/>
</dbReference>
<dbReference type="Pfam" id="PF19279">
    <property type="entry name" value="YegS_C"/>
    <property type="match status" value="1"/>
</dbReference>
<sequence length="339" mass="36818">MVSPDIPTALLVNAKSRRGRQFFAEYEARCQQSLRLVRSQLTESRDAMERELEWARHRGIRRIIVGGGDGTLSFAANSLVNTDAVMGVLPLGTGNTFAHGLGLPGSPSELVRLLAQGPVAAYDVGLASNGSKQTVILNSLTLGFSERLVELLSQDRKSRWGYLAWTMEVRRALKNTPVLHVHLSWPTGQESYTTRQLVVVNGRTVAAGISATPLSSAQDGLLEVFRLGGPSVTSMAWLSLKLLIGTLLTDRQAHYHAVPEVTIHTHPAVTASIDGDIWLTPPIHCRVLPQALWVISPHKAGPSTPKRWPLATRTVGAPGRILPLPSSYAPPEIRDQPPT</sequence>
<evidence type="ECO:0000256" key="8">
    <source>
        <dbReference type="ARBA" id="ARBA00023264"/>
    </source>
</evidence>
<dbReference type="EMBL" id="PXYV01000012">
    <property type="protein sequence ID" value="PSR22806.1"/>
    <property type="molecule type" value="Genomic_DNA"/>
</dbReference>
<evidence type="ECO:0000313" key="11">
    <source>
        <dbReference type="Proteomes" id="UP000241848"/>
    </source>
</evidence>
<dbReference type="PROSITE" id="PS50146">
    <property type="entry name" value="DAGK"/>
    <property type="match status" value="1"/>
</dbReference>
<evidence type="ECO:0000256" key="3">
    <source>
        <dbReference type="ARBA" id="ARBA00022679"/>
    </source>
</evidence>
<dbReference type="SMART" id="SM00046">
    <property type="entry name" value="DAGKc"/>
    <property type="match status" value="1"/>
</dbReference>
<dbReference type="Gene3D" id="2.60.200.40">
    <property type="match status" value="1"/>
</dbReference>
<dbReference type="GO" id="GO:0008654">
    <property type="term" value="P:phospholipid biosynthetic process"/>
    <property type="evidence" value="ECO:0007669"/>
    <property type="project" value="UniProtKB-KW"/>
</dbReference>
<dbReference type="GO" id="GO:0005524">
    <property type="term" value="F:ATP binding"/>
    <property type="evidence" value="ECO:0007669"/>
    <property type="project" value="UniProtKB-KW"/>
</dbReference>
<dbReference type="InterPro" id="IPR050187">
    <property type="entry name" value="Lipid_Phosphate_FormReg"/>
</dbReference>
<comment type="cofactor">
    <cofactor evidence="1">
        <name>Mg(2+)</name>
        <dbReference type="ChEBI" id="CHEBI:18420"/>
    </cofactor>
</comment>
<keyword evidence="7" id="KW-0443">Lipid metabolism</keyword>
<dbReference type="InterPro" id="IPR045540">
    <property type="entry name" value="YegS/DAGK_C"/>
</dbReference>
<dbReference type="GO" id="GO:0016301">
    <property type="term" value="F:kinase activity"/>
    <property type="evidence" value="ECO:0007669"/>
    <property type="project" value="UniProtKB-KW"/>
</dbReference>
<organism evidence="10 11">
    <name type="scientific">Sulfobacillus acidophilus</name>
    <dbReference type="NCBI Taxonomy" id="53633"/>
    <lineage>
        <taxon>Bacteria</taxon>
        <taxon>Bacillati</taxon>
        <taxon>Bacillota</taxon>
        <taxon>Clostridia</taxon>
        <taxon>Eubacteriales</taxon>
        <taxon>Clostridiales Family XVII. Incertae Sedis</taxon>
        <taxon>Sulfobacillus</taxon>
    </lineage>
</organism>
<keyword evidence="3" id="KW-0808">Transferase</keyword>
<evidence type="ECO:0000313" key="10">
    <source>
        <dbReference type="EMBL" id="PSR22806.1"/>
    </source>
</evidence>
<accession>A0A2T2WKR6</accession>
<reference evidence="10 11" key="1">
    <citation type="journal article" date="2014" name="BMC Genomics">
        <title>Comparison of environmental and isolate Sulfobacillus genomes reveals diverse carbon, sulfur, nitrogen, and hydrogen metabolisms.</title>
        <authorList>
            <person name="Justice N.B."/>
            <person name="Norman A."/>
            <person name="Brown C.T."/>
            <person name="Singh A."/>
            <person name="Thomas B.C."/>
            <person name="Banfield J.F."/>
        </authorList>
    </citation>
    <scope>NUCLEOTIDE SEQUENCE [LARGE SCALE GENOMIC DNA]</scope>
    <source>
        <strain evidence="10">AMDSBA3</strain>
    </source>
</reference>
<keyword evidence="6" id="KW-0067">ATP-binding</keyword>
<evidence type="ECO:0000256" key="1">
    <source>
        <dbReference type="ARBA" id="ARBA00001946"/>
    </source>
</evidence>
<keyword evidence="8" id="KW-1208">Phospholipid metabolism</keyword>
<evidence type="ECO:0000256" key="7">
    <source>
        <dbReference type="ARBA" id="ARBA00023209"/>
    </source>
</evidence>
<evidence type="ECO:0000256" key="4">
    <source>
        <dbReference type="ARBA" id="ARBA00022741"/>
    </source>
</evidence>
<evidence type="ECO:0000259" key="9">
    <source>
        <dbReference type="PROSITE" id="PS50146"/>
    </source>
</evidence>
<evidence type="ECO:0000256" key="2">
    <source>
        <dbReference type="ARBA" id="ARBA00005983"/>
    </source>
</evidence>
<comment type="similarity">
    <text evidence="2">Belongs to the diacylglycerol/lipid kinase family.</text>
</comment>
<dbReference type="SUPFAM" id="SSF111331">
    <property type="entry name" value="NAD kinase/diacylglycerol kinase-like"/>
    <property type="match status" value="1"/>
</dbReference>
<dbReference type="PANTHER" id="PTHR12358">
    <property type="entry name" value="SPHINGOSINE KINASE"/>
    <property type="match status" value="1"/>
</dbReference>
<dbReference type="PANTHER" id="PTHR12358:SF106">
    <property type="entry name" value="LIPID KINASE YEGS"/>
    <property type="match status" value="1"/>
</dbReference>
<dbReference type="AlphaFoldDB" id="A0A2T2WKR6"/>
<keyword evidence="7" id="KW-0444">Lipid biosynthesis</keyword>
<comment type="caution">
    <text evidence="10">The sequence shown here is derived from an EMBL/GenBank/DDBJ whole genome shotgun (WGS) entry which is preliminary data.</text>
</comment>